<feature type="signal peptide" evidence="1">
    <location>
        <begin position="1"/>
        <end position="18"/>
    </location>
</feature>
<proteinExistence type="predicted"/>
<keyword evidence="3" id="KW-1185">Reference proteome</keyword>
<organism evidence="2 3">
    <name type="scientific">Laccaria amethystina LaAM-08-1</name>
    <dbReference type="NCBI Taxonomy" id="1095629"/>
    <lineage>
        <taxon>Eukaryota</taxon>
        <taxon>Fungi</taxon>
        <taxon>Dikarya</taxon>
        <taxon>Basidiomycota</taxon>
        <taxon>Agaricomycotina</taxon>
        <taxon>Agaricomycetes</taxon>
        <taxon>Agaricomycetidae</taxon>
        <taxon>Agaricales</taxon>
        <taxon>Agaricineae</taxon>
        <taxon>Hydnangiaceae</taxon>
        <taxon>Laccaria</taxon>
    </lineage>
</organism>
<dbReference type="AlphaFoldDB" id="A0A0C9X466"/>
<gene>
    <name evidence="2" type="ORF">K443DRAFT_61081</name>
</gene>
<reference evidence="2 3" key="1">
    <citation type="submission" date="2014-04" db="EMBL/GenBank/DDBJ databases">
        <authorList>
            <consortium name="DOE Joint Genome Institute"/>
            <person name="Kuo A."/>
            <person name="Kohler A."/>
            <person name="Nagy L.G."/>
            <person name="Floudas D."/>
            <person name="Copeland A."/>
            <person name="Barry K.W."/>
            <person name="Cichocki N."/>
            <person name="Veneault-Fourrey C."/>
            <person name="LaButti K."/>
            <person name="Lindquist E.A."/>
            <person name="Lipzen A."/>
            <person name="Lundell T."/>
            <person name="Morin E."/>
            <person name="Murat C."/>
            <person name="Sun H."/>
            <person name="Tunlid A."/>
            <person name="Henrissat B."/>
            <person name="Grigoriev I.V."/>
            <person name="Hibbett D.S."/>
            <person name="Martin F."/>
            <person name="Nordberg H.P."/>
            <person name="Cantor M.N."/>
            <person name="Hua S.X."/>
        </authorList>
    </citation>
    <scope>NUCLEOTIDE SEQUENCE [LARGE SCALE GENOMIC DNA]</scope>
    <source>
        <strain evidence="2 3">LaAM-08-1</strain>
    </source>
</reference>
<reference evidence="3" key="2">
    <citation type="submission" date="2015-01" db="EMBL/GenBank/DDBJ databases">
        <title>Evolutionary Origins and Diversification of the Mycorrhizal Mutualists.</title>
        <authorList>
            <consortium name="DOE Joint Genome Institute"/>
            <consortium name="Mycorrhizal Genomics Consortium"/>
            <person name="Kohler A."/>
            <person name="Kuo A."/>
            <person name="Nagy L.G."/>
            <person name="Floudas D."/>
            <person name="Copeland A."/>
            <person name="Barry K.W."/>
            <person name="Cichocki N."/>
            <person name="Veneault-Fourrey C."/>
            <person name="LaButti K."/>
            <person name="Lindquist E.A."/>
            <person name="Lipzen A."/>
            <person name="Lundell T."/>
            <person name="Morin E."/>
            <person name="Murat C."/>
            <person name="Riley R."/>
            <person name="Ohm R."/>
            <person name="Sun H."/>
            <person name="Tunlid A."/>
            <person name="Henrissat B."/>
            <person name="Grigoriev I.V."/>
            <person name="Hibbett D.S."/>
            <person name="Martin F."/>
        </authorList>
    </citation>
    <scope>NUCLEOTIDE SEQUENCE [LARGE SCALE GENOMIC DNA]</scope>
    <source>
        <strain evidence="3">LaAM-08-1</strain>
    </source>
</reference>
<keyword evidence="1" id="KW-0732">Signal</keyword>
<evidence type="ECO:0000256" key="1">
    <source>
        <dbReference type="SAM" id="SignalP"/>
    </source>
</evidence>
<evidence type="ECO:0000313" key="3">
    <source>
        <dbReference type="Proteomes" id="UP000054477"/>
    </source>
</evidence>
<evidence type="ECO:0000313" key="2">
    <source>
        <dbReference type="EMBL" id="KIJ96028.1"/>
    </source>
</evidence>
<sequence>MPFSQLLLPFFILVLCDSVSLRDFQRAHNGEIQIPVHALSDDENVMVRRVRDIHLPATDFSVSLSQRTVDLRTAPAQAFIVYKSKYYP</sequence>
<protein>
    <submittedName>
        <fullName evidence="2">Uncharacterized protein</fullName>
    </submittedName>
</protein>
<dbReference type="EMBL" id="KN838734">
    <property type="protein sequence ID" value="KIJ96028.1"/>
    <property type="molecule type" value="Genomic_DNA"/>
</dbReference>
<feature type="non-terminal residue" evidence="2">
    <location>
        <position position="88"/>
    </location>
</feature>
<dbReference type="OrthoDB" id="2985477at2759"/>
<accession>A0A0C9X466</accession>
<feature type="chain" id="PRO_5002205686" evidence="1">
    <location>
        <begin position="19"/>
        <end position="88"/>
    </location>
</feature>
<dbReference type="HOGENOM" id="CLU_145555_0_0_1"/>
<dbReference type="Proteomes" id="UP000054477">
    <property type="component" value="Unassembled WGS sequence"/>
</dbReference>
<name>A0A0C9X466_9AGAR</name>